<feature type="domain" description="Tyr recombinase" evidence="6">
    <location>
        <begin position="99"/>
        <end position="288"/>
    </location>
</feature>
<dbReference type="SUPFAM" id="SSF56349">
    <property type="entry name" value="DNA breaking-rejoining enzymes"/>
    <property type="match status" value="1"/>
</dbReference>
<dbReference type="RefSeq" id="WP_208076767.1">
    <property type="nucleotide sequence ID" value="NZ_CP071869.1"/>
</dbReference>
<dbReference type="InterPro" id="IPR013762">
    <property type="entry name" value="Integrase-like_cat_sf"/>
</dbReference>
<dbReference type="InterPro" id="IPR010998">
    <property type="entry name" value="Integrase_recombinase_N"/>
</dbReference>
<evidence type="ECO:0000259" key="6">
    <source>
        <dbReference type="PROSITE" id="PS51898"/>
    </source>
</evidence>
<evidence type="ECO:0000313" key="10">
    <source>
        <dbReference type="Proteomes" id="UP000663920"/>
    </source>
</evidence>
<organism evidence="8 10">
    <name type="scientific">Polaribacter cellanae</name>
    <dbReference type="NCBI Taxonomy" id="2818493"/>
    <lineage>
        <taxon>Bacteria</taxon>
        <taxon>Pseudomonadati</taxon>
        <taxon>Bacteroidota</taxon>
        <taxon>Flavobacteriia</taxon>
        <taxon>Flavobacteriales</taxon>
        <taxon>Flavobacteriaceae</taxon>
    </lineage>
</organism>
<protein>
    <submittedName>
        <fullName evidence="8">Site-specific integrase</fullName>
    </submittedName>
</protein>
<dbReference type="GO" id="GO:0015074">
    <property type="term" value="P:DNA integration"/>
    <property type="evidence" value="ECO:0007669"/>
    <property type="project" value="UniProtKB-KW"/>
</dbReference>
<evidence type="ECO:0000256" key="4">
    <source>
        <dbReference type="ARBA" id="ARBA00023172"/>
    </source>
</evidence>
<dbReference type="Proteomes" id="UP000663920">
    <property type="component" value="Chromosome"/>
</dbReference>
<dbReference type="Gene3D" id="1.10.150.130">
    <property type="match status" value="1"/>
</dbReference>
<feature type="domain" description="Core-binding (CB)" evidence="7">
    <location>
        <begin position="1"/>
        <end position="78"/>
    </location>
</feature>
<dbReference type="PANTHER" id="PTHR30349:SF41">
    <property type="entry name" value="INTEGRASE_RECOMBINASE PROTEIN MJ0367-RELATED"/>
    <property type="match status" value="1"/>
</dbReference>
<dbReference type="GO" id="GO:0006310">
    <property type="term" value="P:DNA recombination"/>
    <property type="evidence" value="ECO:0007669"/>
    <property type="project" value="UniProtKB-KW"/>
</dbReference>
<dbReference type="PANTHER" id="PTHR30349">
    <property type="entry name" value="PHAGE INTEGRASE-RELATED"/>
    <property type="match status" value="1"/>
</dbReference>
<evidence type="ECO:0000313" key="9">
    <source>
        <dbReference type="EMBL" id="QTE21195.1"/>
    </source>
</evidence>
<dbReference type="InterPro" id="IPR011010">
    <property type="entry name" value="DNA_brk_join_enz"/>
</dbReference>
<dbReference type="InterPro" id="IPR004107">
    <property type="entry name" value="Integrase_SAM-like_N"/>
</dbReference>
<dbReference type="InterPro" id="IPR002104">
    <property type="entry name" value="Integrase_catalytic"/>
</dbReference>
<dbReference type="KEGG" id="pcea:J3359_10050"/>
<dbReference type="GO" id="GO:0003677">
    <property type="term" value="F:DNA binding"/>
    <property type="evidence" value="ECO:0007669"/>
    <property type="project" value="UniProtKB-UniRule"/>
</dbReference>
<evidence type="ECO:0000256" key="5">
    <source>
        <dbReference type="PROSITE-ProRule" id="PRU01248"/>
    </source>
</evidence>
<sequence>MNYQEHLQKEAYSITTVASYLVEIKKFKIWCKKRDQQPTTINYKQLLKYTKYLTRKGNSKKTVNHKLAILKSYFNYLIKEHYRLDNPAESITIKGVKRKLYYNLLEAEELEDLYYSFSTENIKDPYHRLTAKRNKIIVGLMIYQGLNTNALIRLELEHIEIYKGKVHVPKTARSNTRELELKSWQVIELLEYIKEVREEIKERKHIESERLFIPNNARLGNTILAIIKKLKKYNQKVENVHQIRASVITNWTKQYNLRKTQYLAGHRYISSTEKYLTDDLENMQEVINLYHPIS</sequence>
<evidence type="ECO:0000313" key="8">
    <source>
        <dbReference type="EMBL" id="QTE21185.1"/>
    </source>
</evidence>
<evidence type="ECO:0000256" key="2">
    <source>
        <dbReference type="ARBA" id="ARBA00022908"/>
    </source>
</evidence>
<evidence type="ECO:0000256" key="1">
    <source>
        <dbReference type="ARBA" id="ARBA00008857"/>
    </source>
</evidence>
<evidence type="ECO:0000256" key="3">
    <source>
        <dbReference type="ARBA" id="ARBA00023125"/>
    </source>
</evidence>
<accession>A0A975CMC7</accession>
<dbReference type="PROSITE" id="PS51898">
    <property type="entry name" value="TYR_RECOMBINASE"/>
    <property type="match status" value="1"/>
</dbReference>
<reference evidence="8 10" key="1">
    <citation type="submission" date="2021-03" db="EMBL/GenBank/DDBJ databases">
        <title>Complete genome of Polaribacter_sp.SM13.</title>
        <authorList>
            <person name="Jeong S.W."/>
            <person name="Bae J.W."/>
        </authorList>
    </citation>
    <scope>NUCLEOTIDE SEQUENCE [LARGE SCALE GENOMIC DNA]</scope>
    <source>
        <strain evidence="8 10">SM13</strain>
    </source>
</reference>
<dbReference type="InterPro" id="IPR044068">
    <property type="entry name" value="CB"/>
</dbReference>
<dbReference type="Pfam" id="PF02899">
    <property type="entry name" value="Phage_int_SAM_1"/>
    <property type="match status" value="1"/>
</dbReference>
<dbReference type="EMBL" id="CP071869">
    <property type="protein sequence ID" value="QTE21195.1"/>
    <property type="molecule type" value="Genomic_DNA"/>
</dbReference>
<keyword evidence="2" id="KW-0229">DNA integration</keyword>
<keyword evidence="3 5" id="KW-0238">DNA-binding</keyword>
<dbReference type="KEGG" id="pcea:J3359_10100"/>
<dbReference type="EMBL" id="CP071869">
    <property type="protein sequence ID" value="QTE21185.1"/>
    <property type="molecule type" value="Genomic_DNA"/>
</dbReference>
<comment type="similarity">
    <text evidence="1">Belongs to the 'phage' integrase family.</text>
</comment>
<proteinExistence type="inferred from homology"/>
<keyword evidence="4" id="KW-0233">DNA recombination</keyword>
<dbReference type="Pfam" id="PF00589">
    <property type="entry name" value="Phage_integrase"/>
    <property type="match status" value="1"/>
</dbReference>
<keyword evidence="10" id="KW-1185">Reference proteome</keyword>
<dbReference type="CDD" id="cd00397">
    <property type="entry name" value="DNA_BRE_C"/>
    <property type="match status" value="1"/>
</dbReference>
<dbReference type="InterPro" id="IPR050090">
    <property type="entry name" value="Tyrosine_recombinase_XerCD"/>
</dbReference>
<dbReference type="AlphaFoldDB" id="A0A975CMC7"/>
<gene>
    <name evidence="8" type="ORF">J3359_10050</name>
    <name evidence="9" type="ORF">J3359_10100</name>
</gene>
<dbReference type="PROSITE" id="PS51900">
    <property type="entry name" value="CB"/>
    <property type="match status" value="1"/>
</dbReference>
<dbReference type="Gene3D" id="1.10.443.10">
    <property type="entry name" value="Intergrase catalytic core"/>
    <property type="match status" value="1"/>
</dbReference>
<name>A0A975CMC7_9FLAO</name>
<evidence type="ECO:0000259" key="7">
    <source>
        <dbReference type="PROSITE" id="PS51900"/>
    </source>
</evidence>